<dbReference type="Proteomes" id="UP000887576">
    <property type="component" value="Unplaced"/>
</dbReference>
<dbReference type="WBParaSite" id="JU765_v2.g20678.t1">
    <property type="protein sequence ID" value="JU765_v2.g20678.t1"/>
    <property type="gene ID" value="JU765_v2.g20678"/>
</dbReference>
<organism evidence="1 2">
    <name type="scientific">Panagrolaimus sp. JU765</name>
    <dbReference type="NCBI Taxonomy" id="591449"/>
    <lineage>
        <taxon>Eukaryota</taxon>
        <taxon>Metazoa</taxon>
        <taxon>Ecdysozoa</taxon>
        <taxon>Nematoda</taxon>
        <taxon>Chromadorea</taxon>
        <taxon>Rhabditida</taxon>
        <taxon>Tylenchina</taxon>
        <taxon>Panagrolaimomorpha</taxon>
        <taxon>Panagrolaimoidea</taxon>
        <taxon>Panagrolaimidae</taxon>
        <taxon>Panagrolaimus</taxon>
    </lineage>
</organism>
<protein>
    <submittedName>
        <fullName evidence="2">WD40 repeat-containing protein SMU1</fullName>
    </submittedName>
</protein>
<reference evidence="2" key="1">
    <citation type="submission" date="2022-11" db="UniProtKB">
        <authorList>
            <consortium name="WormBaseParasite"/>
        </authorList>
    </citation>
    <scope>IDENTIFICATION</scope>
</reference>
<evidence type="ECO:0000313" key="1">
    <source>
        <dbReference type="Proteomes" id="UP000887576"/>
    </source>
</evidence>
<evidence type="ECO:0000313" key="2">
    <source>
        <dbReference type="WBParaSite" id="JU765_v2.g20678.t1"/>
    </source>
</evidence>
<name>A0AC34QZ58_9BILA</name>
<accession>A0AC34QZ58</accession>
<proteinExistence type="predicted"/>
<sequence>MTTIEIEAADVVRLIQQYLKENNLMRTLETLQEETNITMNTIDNLESFTSDILNGHWDLVLKTIQPLKIHPNKLIDLYEQIIIELAELRELGSARLILRQTDSMNLLKTMNPDRYARLEEIVGRSYFDPREIYPEGVTKEKRRLAISQSLSQDVHVVAPSRLMALLAQALKWQQHQGFLPPGSQIDLFRGKAAVKELEDEHYPTQFVRHIKFGSKSYPESAVFSPDGQFLVTGSLDGFIEVWNFTTGKLRKDLKYQQQDNFMMMDTAVLCMAFSRDSEMLATGTKDGKIKVWKVMTGQCLRKFESAHSQAVSSISFSKDHTHVLSSSYDNLIRIHGLKSGKCLKEFRGHSSFVTSAIYNEEETHILSSCSDGTLKVWSVKSTECQNTFRVSVAGAGSIITTPVNSIHLVPKSAINDQQLFVVCNKTNTIHVVNMQGQIVRTMTSGKREKGEFIACRLSPKGEFVYCLAEDNVLYCFSMTTGQLESTLSVHDAPVIGLAHHPHQNLIATFAEDAFLKLWRA</sequence>